<dbReference type="EMBL" id="QPJD01000002">
    <property type="protein sequence ID" value="RCW50993.1"/>
    <property type="molecule type" value="Genomic_DNA"/>
</dbReference>
<protein>
    <submittedName>
        <fullName evidence="2">PhiEco32-like amidoligase-type 2 protein</fullName>
    </submittedName>
</protein>
<feature type="compositionally biased region" description="Low complexity" evidence="1">
    <location>
        <begin position="217"/>
        <end position="226"/>
    </location>
</feature>
<sequence length="630" mass="67951">MASTWIWRGSYDRLERITYPERQEHTSGERNGMPLHMESWTAVKAGDAVIAWSEAHSIDSGRFPGIWVLNVNGAIAARMSDEEKQRIWRRTGLCGGAPIESERLYLVSVVHLEPVDMKRIDSQGRALGGKPQLRAEHGDPAGRNRPSKYEIAERASGAAGGGAGLEARTERSDLAVSKNEQVERASRAASEGEALEARAERSDLAVSKNERVERASRAASEGAALEARAERSDLAVSKNERVERASRAASEGAALEARAERSDLAVSKNERVERASRAASEGAALEARDVVGQSIGRWPEDPALRRVVRTAVQALYALGLDIGEVEVALGGDGRTSVRAAWPRLRETRLEAVSLRRFAAWYAAARAEAVDRRMLIGADPEFVLVTPSGKVASASRFFGAGVGGAAGADALVVGRRLLFPVAELRPEPADDPAALAANVRRLMLRAAARISDPALRWAAGAMPVPGLSLGGHIHLSGTPLTSRLLRLLDSCTAFPFALIEDPAGRARRPRYGTLGDFRQQPHGGFEYRTLPSWLISPAAAKAAFALALLCAREALALPYIPALEERYVEAYYTGDRLELAVCLEGVAASISATASYPGLAPFIEPLFDAARRGATWDESSDIRAKWRIPTP</sequence>
<proteinExistence type="predicted"/>
<dbReference type="RefSeq" id="WP_147275014.1">
    <property type="nucleotide sequence ID" value="NZ_QPJD01000002.1"/>
</dbReference>
<evidence type="ECO:0000313" key="3">
    <source>
        <dbReference type="Proteomes" id="UP000252415"/>
    </source>
</evidence>
<evidence type="ECO:0000313" key="2">
    <source>
        <dbReference type="EMBL" id="RCW50993.1"/>
    </source>
</evidence>
<keyword evidence="3" id="KW-1185">Reference proteome</keyword>
<dbReference type="AlphaFoldDB" id="A0A368W5F7"/>
<dbReference type="InterPro" id="IPR025681">
    <property type="entry name" value="COOH-NH2_lig"/>
</dbReference>
<dbReference type="GO" id="GO:0016874">
    <property type="term" value="F:ligase activity"/>
    <property type="evidence" value="ECO:0007669"/>
    <property type="project" value="UniProtKB-KW"/>
</dbReference>
<dbReference type="Proteomes" id="UP000252415">
    <property type="component" value="Unassembled WGS sequence"/>
</dbReference>
<gene>
    <name evidence="2" type="ORF">DFP97_102185</name>
</gene>
<feature type="compositionally biased region" description="Basic and acidic residues" evidence="1">
    <location>
        <begin position="133"/>
        <end position="153"/>
    </location>
</feature>
<dbReference type="OrthoDB" id="2078085at2"/>
<accession>A0A368W5F7</accession>
<name>A0A368W5F7_9BACL</name>
<organism evidence="2 3">
    <name type="scientific">Paenibacillus prosopidis</name>
    <dbReference type="NCBI Taxonomy" id="630520"/>
    <lineage>
        <taxon>Bacteria</taxon>
        <taxon>Bacillati</taxon>
        <taxon>Bacillota</taxon>
        <taxon>Bacilli</taxon>
        <taxon>Bacillales</taxon>
        <taxon>Paenibacillaceae</taxon>
        <taxon>Paenibacillus</taxon>
    </lineage>
</organism>
<feature type="compositionally biased region" description="Basic and acidic residues" evidence="1">
    <location>
        <begin position="195"/>
        <end position="216"/>
    </location>
</feature>
<reference evidence="2 3" key="1">
    <citation type="submission" date="2018-07" db="EMBL/GenBank/DDBJ databases">
        <title>Genomic Encyclopedia of Type Strains, Phase III (KMG-III): the genomes of soil and plant-associated and newly described type strains.</title>
        <authorList>
            <person name="Whitman W."/>
        </authorList>
    </citation>
    <scope>NUCLEOTIDE SEQUENCE [LARGE SCALE GENOMIC DNA]</scope>
    <source>
        <strain evidence="2 3">CECT 7506</strain>
    </source>
</reference>
<feature type="region of interest" description="Disordered" evidence="1">
    <location>
        <begin position="123"/>
        <end position="234"/>
    </location>
</feature>
<evidence type="ECO:0000256" key="1">
    <source>
        <dbReference type="SAM" id="MobiDB-lite"/>
    </source>
</evidence>
<comment type="caution">
    <text evidence="2">The sequence shown here is derived from an EMBL/GenBank/DDBJ whole genome shotgun (WGS) entry which is preliminary data.</text>
</comment>
<dbReference type="Pfam" id="PF14395">
    <property type="entry name" value="COOH-NH2_lig"/>
    <property type="match status" value="1"/>
</dbReference>
<keyword evidence="2" id="KW-0436">Ligase</keyword>